<sequence length="655" mass="73524">MSHINPDISRKQREFARSKYASSSEDEDERRRSKDNTGSRTLGHEDEDTQDGGHGSSSNGRWHGERDDDHGQHARGSGTLANNKFSKPSKPRRGDSHRREREARMQAHRNDELGINVGRLKLEPELEAASPHTPPNFGHNFFMIDSPSAPRKSFPWMEQSPQQEIFREPASDMTSPIKARGARQSLYASGSSGRRSTTRSIGTSDGFSSLDDQSIRALAVEIRVNIMLTPCLLALRQGKSKTDLAEYECASLTRSARHALALAQQHKRIVAKGTVARCYFYVALTQFAYSPDSIHKSDARALKWLRKTRREFPGSSEADQAQLWVRALESAARQRQRELSRRFDDWAVSDYNGDVIINRDPIACPQPQPRRPPLQRAATWLRNLFGGARPVSMREDSVARGHTKAPTSQRQTTSQLRSDQSWSSDQSFSTGSWSSRTESLRGIILRNGPVGIREETSPSEASPTHMGRNDFKDEQSNGRPAPARSWSNYNPWHNSQAERPSTAESITRWVSEKLGYWLGSGDMSDASSPISDRPMTRESAIPAPLDPRKQTKIPPPLDPRRQSRFKTVEEKHSPESAPSRTHISGGDPSSKSGQHTSRDEASTRSRKEADLDTAGLRRRRSRLTSLVPRLSIQKQSSLVDEDLAEKGESPIFWHE</sequence>
<reference evidence="3" key="1">
    <citation type="journal article" date="2017" name="bioRxiv">
        <title>Conservation of a gene cluster reveals novel cercosporin biosynthetic mechanisms and extends production to the genus Colletotrichum.</title>
        <authorList>
            <person name="de Jonge R."/>
            <person name="Ebert M.K."/>
            <person name="Huitt-Roehl C.R."/>
            <person name="Pal P."/>
            <person name="Suttle J.C."/>
            <person name="Spanner R.E."/>
            <person name="Neubauer J.D."/>
            <person name="Jurick W.M.II."/>
            <person name="Stott K.A."/>
            <person name="Secor G.A."/>
            <person name="Thomma B.P.H.J."/>
            <person name="Van de Peer Y."/>
            <person name="Townsend C.A."/>
            <person name="Bolton M.D."/>
        </authorList>
    </citation>
    <scope>NUCLEOTIDE SEQUENCE [LARGE SCALE GENOMIC DNA]</scope>
    <source>
        <strain evidence="3">CBS538.71</strain>
    </source>
</reference>
<dbReference type="OrthoDB" id="3644147at2759"/>
<organism evidence="2 3">
    <name type="scientific">Cercospora berteroae</name>
    <dbReference type="NCBI Taxonomy" id="357750"/>
    <lineage>
        <taxon>Eukaryota</taxon>
        <taxon>Fungi</taxon>
        <taxon>Dikarya</taxon>
        <taxon>Ascomycota</taxon>
        <taxon>Pezizomycotina</taxon>
        <taxon>Dothideomycetes</taxon>
        <taxon>Dothideomycetidae</taxon>
        <taxon>Mycosphaerellales</taxon>
        <taxon>Mycosphaerellaceae</taxon>
        <taxon>Cercospora</taxon>
    </lineage>
</organism>
<feature type="region of interest" description="Disordered" evidence="1">
    <location>
        <begin position="523"/>
        <end position="655"/>
    </location>
</feature>
<feature type="region of interest" description="Disordered" evidence="1">
    <location>
        <begin position="391"/>
        <end position="504"/>
    </location>
</feature>
<evidence type="ECO:0000313" key="2">
    <source>
        <dbReference type="EMBL" id="PPJ56920.1"/>
    </source>
</evidence>
<proteinExistence type="predicted"/>
<feature type="compositionally biased region" description="Low complexity" evidence="1">
    <location>
        <begin position="189"/>
        <end position="204"/>
    </location>
</feature>
<feature type="compositionally biased region" description="Basic and acidic residues" evidence="1">
    <location>
        <begin position="467"/>
        <end position="476"/>
    </location>
</feature>
<evidence type="ECO:0000313" key="3">
    <source>
        <dbReference type="Proteomes" id="UP000237631"/>
    </source>
</evidence>
<name>A0A2S6CB16_9PEZI</name>
<feature type="compositionally biased region" description="Basic and acidic residues" evidence="1">
    <location>
        <begin position="558"/>
        <end position="574"/>
    </location>
</feature>
<protein>
    <submittedName>
        <fullName evidence="2">Uncharacterized protein</fullName>
    </submittedName>
</protein>
<dbReference type="EMBL" id="PNEN01000504">
    <property type="protein sequence ID" value="PPJ56920.1"/>
    <property type="molecule type" value="Genomic_DNA"/>
</dbReference>
<accession>A0A2S6CB16</accession>
<feature type="compositionally biased region" description="Basic and acidic residues" evidence="1">
    <location>
        <begin position="62"/>
        <end position="72"/>
    </location>
</feature>
<keyword evidence="3" id="KW-1185">Reference proteome</keyword>
<feature type="compositionally biased region" description="Basic and acidic residues" evidence="1">
    <location>
        <begin position="596"/>
        <end position="610"/>
    </location>
</feature>
<feature type="region of interest" description="Disordered" evidence="1">
    <location>
        <begin position="1"/>
        <end position="114"/>
    </location>
</feature>
<gene>
    <name evidence="2" type="ORF">CBER1_02266</name>
</gene>
<feature type="compositionally biased region" description="Basic and acidic residues" evidence="1">
    <location>
        <begin position="8"/>
        <end position="17"/>
    </location>
</feature>
<feature type="region of interest" description="Disordered" evidence="1">
    <location>
        <begin position="180"/>
        <end position="205"/>
    </location>
</feature>
<feature type="compositionally biased region" description="Basic and acidic residues" evidence="1">
    <location>
        <begin position="644"/>
        <end position="655"/>
    </location>
</feature>
<feature type="compositionally biased region" description="Basic and acidic residues" evidence="1">
    <location>
        <begin position="92"/>
        <end position="112"/>
    </location>
</feature>
<dbReference type="AlphaFoldDB" id="A0A2S6CB16"/>
<dbReference type="Proteomes" id="UP000237631">
    <property type="component" value="Unassembled WGS sequence"/>
</dbReference>
<feature type="compositionally biased region" description="Polar residues" evidence="1">
    <location>
        <begin position="485"/>
        <end position="504"/>
    </location>
</feature>
<feature type="compositionally biased region" description="Low complexity" evidence="1">
    <location>
        <begin position="413"/>
        <end position="435"/>
    </location>
</feature>
<feature type="compositionally biased region" description="Polar residues" evidence="1">
    <location>
        <begin position="576"/>
        <end position="595"/>
    </location>
</feature>
<evidence type="ECO:0000256" key="1">
    <source>
        <dbReference type="SAM" id="MobiDB-lite"/>
    </source>
</evidence>
<comment type="caution">
    <text evidence="2">The sequence shown here is derived from an EMBL/GenBank/DDBJ whole genome shotgun (WGS) entry which is preliminary data.</text>
</comment>